<dbReference type="OrthoDB" id="9813438at2"/>
<dbReference type="EMBL" id="MNAN01000035">
    <property type="protein sequence ID" value="OHU93938.1"/>
    <property type="molecule type" value="Genomic_DNA"/>
</dbReference>
<evidence type="ECO:0000256" key="1">
    <source>
        <dbReference type="SAM" id="MobiDB-lite"/>
    </source>
</evidence>
<protein>
    <recommendedName>
        <fullName evidence="4">ATP-binding protein</fullName>
    </recommendedName>
</protein>
<organism evidence="2 3">
    <name type="scientific">Pseudoalteromonas byunsanensis</name>
    <dbReference type="NCBI Taxonomy" id="327939"/>
    <lineage>
        <taxon>Bacteria</taxon>
        <taxon>Pseudomonadati</taxon>
        <taxon>Pseudomonadota</taxon>
        <taxon>Gammaproteobacteria</taxon>
        <taxon>Alteromonadales</taxon>
        <taxon>Pseudoalteromonadaceae</taxon>
        <taxon>Pseudoalteromonas</taxon>
    </lineage>
</organism>
<feature type="region of interest" description="Disordered" evidence="1">
    <location>
        <begin position="398"/>
        <end position="463"/>
    </location>
</feature>
<feature type="compositionally biased region" description="Polar residues" evidence="1">
    <location>
        <begin position="421"/>
        <end position="442"/>
    </location>
</feature>
<dbReference type="AlphaFoldDB" id="A0A1S1N3F7"/>
<dbReference type="RefSeq" id="WP_070993231.1">
    <property type="nucleotide sequence ID" value="NZ_CBCSHD010000004.1"/>
</dbReference>
<proteinExistence type="predicted"/>
<dbReference type="STRING" id="327939.BIW53_17080"/>
<dbReference type="Proteomes" id="UP000180253">
    <property type="component" value="Unassembled WGS sequence"/>
</dbReference>
<dbReference type="Gene3D" id="3.30.565.10">
    <property type="entry name" value="Histidine kinase-like ATPase, C-terminal domain"/>
    <property type="match status" value="1"/>
</dbReference>
<dbReference type="InterPro" id="IPR036890">
    <property type="entry name" value="HATPase_C_sf"/>
</dbReference>
<evidence type="ECO:0000313" key="3">
    <source>
        <dbReference type="Proteomes" id="UP000180253"/>
    </source>
</evidence>
<evidence type="ECO:0000313" key="2">
    <source>
        <dbReference type="EMBL" id="OHU93938.1"/>
    </source>
</evidence>
<name>A0A1S1N3F7_9GAMM</name>
<reference evidence="2 3" key="1">
    <citation type="submission" date="2016-10" db="EMBL/GenBank/DDBJ databases">
        <title>Pseudoalteromonas amylolytica sp. nov., isolated from the surface seawater.</title>
        <authorList>
            <person name="Wu Y.-H."/>
            <person name="Cheng H."/>
            <person name="Jin X.-B."/>
            <person name="Wang C.-S."/>
            <person name="Xu X.-W."/>
        </authorList>
    </citation>
    <scope>NUCLEOTIDE SEQUENCE [LARGE SCALE GENOMIC DNA]</scope>
    <source>
        <strain evidence="2 3">JCM 12483</strain>
    </source>
</reference>
<sequence>MSRDEKRAGKPFKVDVSPEMRIYKILQHLNYNLETAFAELIDNSIQSFLDKKADIEKYYGESSPKLKVTVDISTAKNQIVIKDNAGGILGDDMDRALRLGVDLGTVHSADSLSVYGIGMKSSAIWFSDNWSIRTSAIGVDEKLDFSFNLDELLENNQTDAEVVPSEAGVNEHYTEIVLRNHIRNETADHYQDTIIPFIEETFHKFSNFTTIEFYYDDVLLKPNSKNLETSVPNILEYPRVNGQGLIDSKVLIKWLLELDFIYEGRKVHGFVSIRKKGKYGQPGIRLLRNNRVIEGTSISPNYPDSLLKSKNKFTAQRIYGELHLDSFPVDFMKTNFNENLKGLYEEIHKRISKEYWVNLIYQADKLRVRNLPKKEKELLQEAEKLKPAVNINMLEEEMLNGGPSKPKLEEGTGPATEMPNKPTTNEPISTNLEGEQESQSPPKSEAEGNGSKNSEASGTPFPFEVKEENKIEFSNELNKYLAQLDGNKACHLYDSLCRLSLKQHSVLMYIGAWSFLEMLTALVGRNTQASFEDFLGTKINEYTKDKKVKSELKKVVGDISTRGNCTKHSGIFWNYTAMDLKPAFIILEPFIIYLIEKHKEKMKLAEASV</sequence>
<dbReference type="Pfam" id="PF13589">
    <property type="entry name" value="HATPase_c_3"/>
    <property type="match status" value="1"/>
</dbReference>
<evidence type="ECO:0008006" key="4">
    <source>
        <dbReference type="Google" id="ProtNLM"/>
    </source>
</evidence>
<keyword evidence="3" id="KW-1185">Reference proteome</keyword>
<accession>A0A1S1N3F7</accession>
<comment type="caution">
    <text evidence="2">The sequence shown here is derived from an EMBL/GenBank/DDBJ whole genome shotgun (WGS) entry which is preliminary data.</text>
</comment>
<dbReference type="SUPFAM" id="SSF55874">
    <property type="entry name" value="ATPase domain of HSP90 chaperone/DNA topoisomerase II/histidine kinase"/>
    <property type="match status" value="1"/>
</dbReference>
<gene>
    <name evidence="2" type="ORF">BIW53_17080</name>
</gene>